<dbReference type="InterPro" id="IPR023346">
    <property type="entry name" value="Lysozyme-like_dom_sf"/>
</dbReference>
<organism evidence="2 3">
    <name type="scientific">Jeongeupia naejangsanensis</name>
    <dbReference type="NCBI Taxonomy" id="613195"/>
    <lineage>
        <taxon>Bacteria</taxon>
        <taxon>Pseudomonadati</taxon>
        <taxon>Pseudomonadota</taxon>
        <taxon>Betaproteobacteria</taxon>
        <taxon>Neisseriales</taxon>
        <taxon>Chitinibacteraceae</taxon>
        <taxon>Jeongeupia</taxon>
    </lineage>
</organism>
<gene>
    <name evidence="2" type="ORF">JMJ54_04060</name>
</gene>
<reference evidence="2 3" key="1">
    <citation type="submission" date="2021-01" db="EMBL/GenBank/DDBJ databases">
        <title>Draft Genome Sequence and Polyhydroxyalkanoate Biosynthetic Potential of Jeongeupia naejangsanensis Type Strain DSM 24253.</title>
        <authorList>
            <person name="Turrini P."/>
            <person name="Artuso I."/>
            <person name="Lugli G.A."/>
            <person name="Frangipani E."/>
            <person name="Ventura M."/>
            <person name="Visca P."/>
        </authorList>
    </citation>
    <scope>NUCLEOTIDE SEQUENCE [LARGE SCALE GENOMIC DNA]</scope>
    <source>
        <strain evidence="2 3">DSM 24253</strain>
    </source>
</reference>
<dbReference type="RefSeq" id="WP_203536648.1">
    <property type="nucleotide sequence ID" value="NZ_JAESND010000001.1"/>
</dbReference>
<keyword evidence="3" id="KW-1185">Reference proteome</keyword>
<name>A0ABS2BHP6_9NEIS</name>
<dbReference type="Proteomes" id="UP000809431">
    <property type="component" value="Unassembled WGS sequence"/>
</dbReference>
<feature type="compositionally biased region" description="Low complexity" evidence="1">
    <location>
        <begin position="331"/>
        <end position="341"/>
    </location>
</feature>
<dbReference type="HAMAP" id="MF_04109">
    <property type="entry name" value="ENDOLYSIN_LAMBDA"/>
    <property type="match status" value="1"/>
</dbReference>
<accession>A0ABS2BHP6</accession>
<dbReference type="SUPFAM" id="SSF53955">
    <property type="entry name" value="Lysozyme-like"/>
    <property type="match status" value="1"/>
</dbReference>
<protein>
    <submittedName>
        <fullName evidence="2">Glycoside hydrolase family 104 protein</fullName>
    </submittedName>
</protein>
<dbReference type="Gene3D" id="1.10.530.10">
    <property type="match status" value="1"/>
</dbReference>
<proteinExistence type="inferred from homology"/>
<evidence type="ECO:0000313" key="2">
    <source>
        <dbReference type="EMBL" id="MBM3114995.1"/>
    </source>
</evidence>
<sequence length="554" mass="57824">MARISITEAGGANVLAFLDMLAASEGTASTGDDGYNVIVGSTPSSPKLFDNYADHPRVLVNLPKLKIKSSAAGRYQILGRYYSAYSKQLRLSNFSPLSQDRIALQLIRECKALDDIKQGNIERAIHKCRSRWASLPGAGYGQHENKLKPLLDAYHAAGGTSVSAPMRNKESPDDSGLVAGAAKGSIGRSGKQSIRAVQQPVTKNNPSKLSELFGNDAAPKRIAPLNGVTSRKLPPKTKATGASANGLAVQQKGGTLSTKAEQEKQPQINTEASAQYGWADAFQDAIDTAIKDANKVGIDSTGLLGIDATPTIGLAPWNFKKNKSAAGSGGLPSLSGSSNSGIRGGGANSLGRNARRSLGTRAKALVQKGKQLAQDGFQGSKNWLGQKGSEVKSVATRGRQMLHSGMRLGKGLLGTVPQALRSMPNLALNDRYAPSDLNLRALPTMGNDAIGDSTARVLAFFGNHGTREAPHLGNDQAPKLSATGSTQGQGTPQANATLPSGSQTPQKITGQIDVKVSLPQGATGTVVVNQPVNQGVQVKGAVGYYMPTLSQGGF</sequence>
<keyword evidence="2" id="KW-0378">Hydrolase</keyword>
<dbReference type="CDD" id="cd00736">
    <property type="entry name" value="lambda_lys-like"/>
    <property type="match status" value="1"/>
</dbReference>
<dbReference type="InterPro" id="IPR034691">
    <property type="entry name" value="Endolysin_lambda_type"/>
</dbReference>
<evidence type="ECO:0000313" key="3">
    <source>
        <dbReference type="Proteomes" id="UP000809431"/>
    </source>
</evidence>
<feature type="compositionally biased region" description="Polar residues" evidence="1">
    <location>
        <begin position="482"/>
        <end position="506"/>
    </location>
</feature>
<feature type="region of interest" description="Disordered" evidence="1">
    <location>
        <begin position="468"/>
        <end position="506"/>
    </location>
</feature>
<feature type="region of interest" description="Disordered" evidence="1">
    <location>
        <begin position="325"/>
        <end position="353"/>
    </location>
</feature>
<evidence type="ECO:0000256" key="1">
    <source>
        <dbReference type="SAM" id="MobiDB-lite"/>
    </source>
</evidence>
<comment type="caution">
    <text evidence="2">The sequence shown here is derived from an EMBL/GenBank/DDBJ whole genome shotgun (WGS) entry which is preliminary data.</text>
</comment>
<dbReference type="EMBL" id="JAESND010000001">
    <property type="protein sequence ID" value="MBM3114995.1"/>
    <property type="molecule type" value="Genomic_DNA"/>
</dbReference>
<dbReference type="GO" id="GO:0016787">
    <property type="term" value="F:hydrolase activity"/>
    <property type="evidence" value="ECO:0007669"/>
    <property type="project" value="UniProtKB-KW"/>
</dbReference>